<dbReference type="PANTHER" id="PTHR22893:SF132">
    <property type="entry name" value="12-OXO-PHYTODIENOIC ACID REDUCTASE"/>
    <property type="match status" value="1"/>
</dbReference>
<keyword evidence="5" id="KW-1185">Reference proteome</keyword>
<dbReference type="Proteomes" id="UP001412067">
    <property type="component" value="Unassembled WGS sequence"/>
</dbReference>
<keyword evidence="2" id="KW-0288">FMN</keyword>
<dbReference type="PANTHER" id="PTHR22893">
    <property type="entry name" value="NADH OXIDOREDUCTASE-RELATED"/>
    <property type="match status" value="1"/>
</dbReference>
<protein>
    <submittedName>
        <fullName evidence="4">12-oxophytodienoate reductase 1</fullName>
    </submittedName>
</protein>
<dbReference type="Gene3D" id="3.20.20.70">
    <property type="entry name" value="Aldolase class I"/>
    <property type="match status" value="1"/>
</dbReference>
<organism evidence="4 5">
    <name type="scientific">Platanthera guangdongensis</name>
    <dbReference type="NCBI Taxonomy" id="2320717"/>
    <lineage>
        <taxon>Eukaryota</taxon>
        <taxon>Viridiplantae</taxon>
        <taxon>Streptophyta</taxon>
        <taxon>Embryophyta</taxon>
        <taxon>Tracheophyta</taxon>
        <taxon>Spermatophyta</taxon>
        <taxon>Magnoliopsida</taxon>
        <taxon>Liliopsida</taxon>
        <taxon>Asparagales</taxon>
        <taxon>Orchidaceae</taxon>
        <taxon>Orchidoideae</taxon>
        <taxon>Orchideae</taxon>
        <taxon>Orchidinae</taxon>
        <taxon>Platanthera</taxon>
    </lineage>
</organism>
<gene>
    <name evidence="4" type="primary">OPR1</name>
    <name evidence="4" type="ORF">KSP40_PGU006270</name>
</gene>
<reference evidence="4 5" key="1">
    <citation type="journal article" date="2022" name="Nat. Plants">
        <title>Genomes of leafy and leafless Platanthera orchids illuminate the evolution of mycoheterotrophy.</title>
        <authorList>
            <person name="Li M.H."/>
            <person name="Liu K.W."/>
            <person name="Li Z."/>
            <person name="Lu H.C."/>
            <person name="Ye Q.L."/>
            <person name="Zhang D."/>
            <person name="Wang J.Y."/>
            <person name="Li Y.F."/>
            <person name="Zhong Z.M."/>
            <person name="Liu X."/>
            <person name="Yu X."/>
            <person name="Liu D.K."/>
            <person name="Tu X.D."/>
            <person name="Liu B."/>
            <person name="Hao Y."/>
            <person name="Liao X.Y."/>
            <person name="Jiang Y.T."/>
            <person name="Sun W.H."/>
            <person name="Chen J."/>
            <person name="Chen Y.Q."/>
            <person name="Ai Y."/>
            <person name="Zhai J.W."/>
            <person name="Wu S.S."/>
            <person name="Zhou Z."/>
            <person name="Hsiao Y.Y."/>
            <person name="Wu W.L."/>
            <person name="Chen Y.Y."/>
            <person name="Lin Y.F."/>
            <person name="Hsu J.L."/>
            <person name="Li C.Y."/>
            <person name="Wang Z.W."/>
            <person name="Zhao X."/>
            <person name="Zhong W.Y."/>
            <person name="Ma X.K."/>
            <person name="Ma L."/>
            <person name="Huang J."/>
            <person name="Chen G.Z."/>
            <person name="Huang M.Z."/>
            <person name="Huang L."/>
            <person name="Peng D.H."/>
            <person name="Luo Y.B."/>
            <person name="Zou S.Q."/>
            <person name="Chen S.P."/>
            <person name="Lan S."/>
            <person name="Tsai W.C."/>
            <person name="Van de Peer Y."/>
            <person name="Liu Z.J."/>
        </authorList>
    </citation>
    <scope>NUCLEOTIDE SEQUENCE [LARGE SCALE GENOMIC DNA]</scope>
    <source>
        <strain evidence="4">Lor288</strain>
    </source>
</reference>
<sequence length="92" mass="10599">MIEDEGNKVVQEGYADLVAFERLFVANPDLTKRFELDAALNKYDRTTFYTSDPVVGYTDYPFLKVSKEKSEEIKERQAGRYHERATPVKDGS</sequence>
<comment type="caution">
    <text evidence="4">The sequence shown here is derived from an EMBL/GenBank/DDBJ whole genome shotgun (WGS) entry which is preliminary data.</text>
</comment>
<dbReference type="SUPFAM" id="SSF51395">
    <property type="entry name" value="FMN-linked oxidoreductases"/>
    <property type="match status" value="1"/>
</dbReference>
<evidence type="ECO:0000313" key="4">
    <source>
        <dbReference type="EMBL" id="KAK8959675.1"/>
    </source>
</evidence>
<keyword evidence="1" id="KW-0285">Flavoprotein</keyword>
<dbReference type="EMBL" id="JBBWWR010000011">
    <property type="protein sequence ID" value="KAK8959675.1"/>
    <property type="molecule type" value="Genomic_DNA"/>
</dbReference>
<proteinExistence type="predicted"/>
<evidence type="ECO:0000313" key="5">
    <source>
        <dbReference type="Proteomes" id="UP001412067"/>
    </source>
</evidence>
<keyword evidence="3" id="KW-0521">NADP</keyword>
<dbReference type="InterPro" id="IPR013785">
    <property type="entry name" value="Aldolase_TIM"/>
</dbReference>
<accession>A0ABR2M7R5</accession>
<evidence type="ECO:0000256" key="3">
    <source>
        <dbReference type="ARBA" id="ARBA00022857"/>
    </source>
</evidence>
<name>A0ABR2M7R5_9ASPA</name>
<evidence type="ECO:0000256" key="2">
    <source>
        <dbReference type="ARBA" id="ARBA00022643"/>
    </source>
</evidence>
<evidence type="ECO:0000256" key="1">
    <source>
        <dbReference type="ARBA" id="ARBA00022630"/>
    </source>
</evidence>
<dbReference type="InterPro" id="IPR045247">
    <property type="entry name" value="Oye-like"/>
</dbReference>